<evidence type="ECO:0000313" key="4">
    <source>
        <dbReference type="Proteomes" id="UP000567885"/>
    </source>
</evidence>
<dbReference type="AlphaFoldDB" id="A0A8H5TBM6"/>
<organism evidence="3 4">
    <name type="scientific">Fusarium heterosporum</name>
    <dbReference type="NCBI Taxonomy" id="42747"/>
    <lineage>
        <taxon>Eukaryota</taxon>
        <taxon>Fungi</taxon>
        <taxon>Dikarya</taxon>
        <taxon>Ascomycota</taxon>
        <taxon>Pezizomycotina</taxon>
        <taxon>Sordariomycetes</taxon>
        <taxon>Hypocreomycetidae</taxon>
        <taxon>Hypocreales</taxon>
        <taxon>Nectriaceae</taxon>
        <taxon>Fusarium</taxon>
        <taxon>Fusarium heterosporum species complex</taxon>
    </lineage>
</organism>
<keyword evidence="4" id="KW-1185">Reference proteome</keyword>
<feature type="region of interest" description="Disordered" evidence="1">
    <location>
        <begin position="1"/>
        <end position="24"/>
    </location>
</feature>
<evidence type="ECO:0000256" key="2">
    <source>
        <dbReference type="SAM" id="Phobius"/>
    </source>
</evidence>
<name>A0A8H5TBM6_FUSHE</name>
<feature type="compositionally biased region" description="Polar residues" evidence="1">
    <location>
        <begin position="84"/>
        <end position="100"/>
    </location>
</feature>
<dbReference type="Proteomes" id="UP000567885">
    <property type="component" value="Unassembled WGS sequence"/>
</dbReference>
<sequence length="230" mass="25633">MPALPPSATIPPGHHLSVRQNDDSPSFTAIPTAYNHSNDSLAPGVVAGIVLGSVAGFLLLLYLIYMILHRGPAVRPMDGASTVVSGGPMSTVTGDTSTYLSFRSRRDRRPRNRSHSRATSRSRRTRSRTTVQSRDRSRRRASPLVGGSRGERIIVDPPAPRYAQESTISSDNEIVVEEEHSVSSPPRRSGRYSQDRSRREPLMGDGYRSRDYSPRDYSPRRESRRYSRGR</sequence>
<accession>A0A8H5TBM6</accession>
<protein>
    <submittedName>
        <fullName evidence="3">Uncharacterized protein</fullName>
    </submittedName>
</protein>
<reference evidence="3 4" key="1">
    <citation type="submission" date="2020-05" db="EMBL/GenBank/DDBJ databases">
        <title>Identification and distribution of gene clusters putatively required for synthesis of sphingolipid metabolism inhibitors in phylogenetically diverse species of the filamentous fungus Fusarium.</title>
        <authorList>
            <person name="Kim H.-S."/>
            <person name="Busman M."/>
            <person name="Brown D.W."/>
            <person name="Divon H."/>
            <person name="Uhlig S."/>
            <person name="Proctor R.H."/>
        </authorList>
    </citation>
    <scope>NUCLEOTIDE SEQUENCE [LARGE SCALE GENOMIC DNA]</scope>
    <source>
        <strain evidence="3 4">NRRL 20693</strain>
    </source>
</reference>
<feature type="compositionally biased region" description="Basic residues" evidence="1">
    <location>
        <begin position="103"/>
        <end position="127"/>
    </location>
</feature>
<comment type="caution">
    <text evidence="3">The sequence shown here is derived from an EMBL/GenBank/DDBJ whole genome shotgun (WGS) entry which is preliminary data.</text>
</comment>
<proteinExistence type="predicted"/>
<evidence type="ECO:0000256" key="1">
    <source>
        <dbReference type="SAM" id="MobiDB-lite"/>
    </source>
</evidence>
<feature type="transmembrane region" description="Helical" evidence="2">
    <location>
        <begin position="45"/>
        <end position="68"/>
    </location>
</feature>
<dbReference type="OrthoDB" id="5423884at2759"/>
<evidence type="ECO:0000313" key="3">
    <source>
        <dbReference type="EMBL" id="KAF5666225.1"/>
    </source>
</evidence>
<dbReference type="EMBL" id="JAAGWQ010000111">
    <property type="protein sequence ID" value="KAF5666225.1"/>
    <property type="molecule type" value="Genomic_DNA"/>
</dbReference>
<gene>
    <name evidence="3" type="ORF">FHETE_6347</name>
</gene>
<feature type="region of interest" description="Disordered" evidence="1">
    <location>
        <begin position="84"/>
        <end position="230"/>
    </location>
</feature>
<keyword evidence="2" id="KW-0812">Transmembrane</keyword>
<keyword evidence="2" id="KW-1133">Transmembrane helix</keyword>
<keyword evidence="2" id="KW-0472">Membrane</keyword>
<feature type="compositionally biased region" description="Basic and acidic residues" evidence="1">
    <location>
        <begin position="193"/>
        <end position="230"/>
    </location>
</feature>